<reference evidence="1" key="2">
    <citation type="submission" date="2023-06" db="EMBL/GenBank/DDBJ databases">
        <authorList>
            <person name="Ma L."/>
            <person name="Liu K.-W."/>
            <person name="Li Z."/>
            <person name="Hsiao Y.-Y."/>
            <person name="Qi Y."/>
            <person name="Fu T."/>
            <person name="Tang G."/>
            <person name="Zhang D."/>
            <person name="Sun W.-H."/>
            <person name="Liu D.-K."/>
            <person name="Li Y."/>
            <person name="Chen G.-Z."/>
            <person name="Liu X.-D."/>
            <person name="Liao X.-Y."/>
            <person name="Jiang Y.-T."/>
            <person name="Yu X."/>
            <person name="Hao Y."/>
            <person name="Huang J."/>
            <person name="Zhao X.-W."/>
            <person name="Ke S."/>
            <person name="Chen Y.-Y."/>
            <person name="Wu W.-L."/>
            <person name="Hsu J.-L."/>
            <person name="Lin Y.-F."/>
            <person name="Huang M.-D."/>
            <person name="Li C.-Y."/>
            <person name="Huang L."/>
            <person name="Wang Z.-W."/>
            <person name="Zhao X."/>
            <person name="Zhong W.-Y."/>
            <person name="Peng D.-H."/>
            <person name="Ahmad S."/>
            <person name="Lan S."/>
            <person name="Zhang J.-S."/>
            <person name="Tsai W.-C."/>
            <person name="Van De Peer Y."/>
            <person name="Liu Z.-J."/>
        </authorList>
    </citation>
    <scope>NUCLEOTIDE SEQUENCE</scope>
    <source>
        <strain evidence="1">CP</strain>
        <tissue evidence="1">Leaves</tissue>
    </source>
</reference>
<gene>
    <name evidence="1" type="ORF">QJS10_CPB17g00748</name>
</gene>
<sequence length="54" mass="5894">MKSHSRVVFAQQYNTGCIHLFSIRQIAFSIGPGTFNACGTFEEIGGEKSGLGYH</sequence>
<dbReference type="EMBL" id="JAUJYO010000017">
    <property type="protein sequence ID" value="KAK1293208.1"/>
    <property type="molecule type" value="Genomic_DNA"/>
</dbReference>
<name>A0AAV9CXU5_ACOCL</name>
<reference evidence="1" key="1">
    <citation type="journal article" date="2023" name="Nat. Commun.">
        <title>Diploid and tetraploid genomes of Acorus and the evolution of monocots.</title>
        <authorList>
            <person name="Ma L."/>
            <person name="Liu K.W."/>
            <person name="Li Z."/>
            <person name="Hsiao Y.Y."/>
            <person name="Qi Y."/>
            <person name="Fu T."/>
            <person name="Tang G.D."/>
            <person name="Zhang D."/>
            <person name="Sun W.H."/>
            <person name="Liu D.K."/>
            <person name="Li Y."/>
            <person name="Chen G.Z."/>
            <person name="Liu X.D."/>
            <person name="Liao X.Y."/>
            <person name="Jiang Y.T."/>
            <person name="Yu X."/>
            <person name="Hao Y."/>
            <person name="Huang J."/>
            <person name="Zhao X.W."/>
            <person name="Ke S."/>
            <person name="Chen Y.Y."/>
            <person name="Wu W.L."/>
            <person name="Hsu J.L."/>
            <person name="Lin Y.F."/>
            <person name="Huang M.D."/>
            <person name="Li C.Y."/>
            <person name="Huang L."/>
            <person name="Wang Z.W."/>
            <person name="Zhao X."/>
            <person name="Zhong W.Y."/>
            <person name="Peng D.H."/>
            <person name="Ahmad S."/>
            <person name="Lan S."/>
            <person name="Zhang J.S."/>
            <person name="Tsai W.C."/>
            <person name="Van de Peer Y."/>
            <person name="Liu Z.J."/>
        </authorList>
    </citation>
    <scope>NUCLEOTIDE SEQUENCE</scope>
    <source>
        <strain evidence="1">CP</strain>
    </source>
</reference>
<keyword evidence="2" id="KW-1185">Reference proteome</keyword>
<protein>
    <submittedName>
        <fullName evidence="1">Uncharacterized protein</fullName>
    </submittedName>
</protein>
<accession>A0AAV9CXU5</accession>
<evidence type="ECO:0000313" key="1">
    <source>
        <dbReference type="EMBL" id="KAK1293208.1"/>
    </source>
</evidence>
<proteinExistence type="predicted"/>
<comment type="caution">
    <text evidence="1">The sequence shown here is derived from an EMBL/GenBank/DDBJ whole genome shotgun (WGS) entry which is preliminary data.</text>
</comment>
<organism evidence="1 2">
    <name type="scientific">Acorus calamus</name>
    <name type="common">Sweet flag</name>
    <dbReference type="NCBI Taxonomy" id="4465"/>
    <lineage>
        <taxon>Eukaryota</taxon>
        <taxon>Viridiplantae</taxon>
        <taxon>Streptophyta</taxon>
        <taxon>Embryophyta</taxon>
        <taxon>Tracheophyta</taxon>
        <taxon>Spermatophyta</taxon>
        <taxon>Magnoliopsida</taxon>
        <taxon>Liliopsida</taxon>
        <taxon>Acoraceae</taxon>
        <taxon>Acorus</taxon>
    </lineage>
</organism>
<dbReference type="Proteomes" id="UP001180020">
    <property type="component" value="Unassembled WGS sequence"/>
</dbReference>
<evidence type="ECO:0000313" key="2">
    <source>
        <dbReference type="Proteomes" id="UP001180020"/>
    </source>
</evidence>
<dbReference type="AlphaFoldDB" id="A0AAV9CXU5"/>